<dbReference type="Gene3D" id="1.10.510.10">
    <property type="entry name" value="Transferase(Phosphotransferase) domain 1"/>
    <property type="match status" value="1"/>
</dbReference>
<comment type="caution">
    <text evidence="9">The sequence shown here is derived from an EMBL/GenBank/DDBJ whole genome shotgun (WGS) entry which is preliminary data.</text>
</comment>
<dbReference type="InterPro" id="IPR050660">
    <property type="entry name" value="NEK_Ser/Thr_kinase"/>
</dbReference>
<keyword evidence="2" id="KW-0808">Transferase</keyword>
<dbReference type="InterPro" id="IPR011009">
    <property type="entry name" value="Kinase-like_dom_sf"/>
</dbReference>
<feature type="transmembrane region" description="Helical" evidence="7">
    <location>
        <begin position="883"/>
        <end position="902"/>
    </location>
</feature>
<evidence type="ECO:0000256" key="7">
    <source>
        <dbReference type="SAM" id="Phobius"/>
    </source>
</evidence>
<reference evidence="10" key="1">
    <citation type="journal article" date="2019" name="Int. J. Syst. Evol. Microbiol.">
        <title>The Global Catalogue of Microorganisms (GCM) 10K type strain sequencing project: providing services to taxonomists for standard genome sequencing and annotation.</title>
        <authorList>
            <consortium name="The Broad Institute Genomics Platform"/>
            <consortium name="The Broad Institute Genome Sequencing Center for Infectious Disease"/>
            <person name="Wu L."/>
            <person name="Ma J."/>
        </authorList>
    </citation>
    <scope>NUCLEOTIDE SEQUENCE [LARGE SCALE GENOMIC DNA]</scope>
    <source>
        <strain evidence="10">JCM 14559</strain>
    </source>
</reference>
<feature type="transmembrane region" description="Helical" evidence="7">
    <location>
        <begin position="954"/>
        <end position="973"/>
    </location>
</feature>
<keyword evidence="7" id="KW-1133">Transmembrane helix</keyword>
<accession>A0ABP5JBL2</accession>
<evidence type="ECO:0000256" key="3">
    <source>
        <dbReference type="ARBA" id="ARBA00022741"/>
    </source>
</evidence>
<dbReference type="Pfam" id="PF00069">
    <property type="entry name" value="Pkinase"/>
    <property type="match status" value="1"/>
</dbReference>
<evidence type="ECO:0000313" key="9">
    <source>
        <dbReference type="EMBL" id="GAA2115602.1"/>
    </source>
</evidence>
<keyword evidence="3" id="KW-0547">Nucleotide-binding</keyword>
<feature type="transmembrane region" description="Helical" evidence="7">
    <location>
        <begin position="909"/>
        <end position="926"/>
    </location>
</feature>
<keyword evidence="7" id="KW-0472">Membrane</keyword>
<proteinExistence type="predicted"/>
<keyword evidence="4" id="KW-0418">Kinase</keyword>
<feature type="domain" description="Protein kinase" evidence="8">
    <location>
        <begin position="81"/>
        <end position="342"/>
    </location>
</feature>
<dbReference type="PROSITE" id="PS50011">
    <property type="entry name" value="PROTEIN_KINASE_DOM"/>
    <property type="match status" value="1"/>
</dbReference>
<feature type="transmembrane region" description="Helical" evidence="7">
    <location>
        <begin position="723"/>
        <end position="741"/>
    </location>
</feature>
<sequence length="978" mass="103652">MAATPEPSGPPTRKQGGTPGSPPTRKQDAGRPGSPPTRRQGTGRPAREQDADGGDATRVQRAGGVPGPRTGDFPEQLTDRYRPLAHAGAGSEGTVWRAERTDGGGEVAVKVGWAGAPADQELLEHLSAAEFRRCVPEIVEHGEVVHAGDVRAFLVMEYLPTTLADHLAALRPAGGGAVRAAQARRVVEGLTDLLDFWQLVIERTPVDFKPANVLVRDRGDRPEFVVADFGGVRKQTASQTFPTELQVTPAYMAPEQLAGRNDAAGPWWALGVILYEMYAGRSLYERTGGGRVSENAQRERLVLDAVVELSGITDPRQLLLLSGLLTREPADRWRAAQVREWLNGGSPRVVRPATGPANPAHRPVNFRGEDYRSPAELVEAMMARSAEATSWLGFAGAARLADWLDEIGDNAVDLHLLRAVTTAGPVDRDRTASLALLALGVAYAPHVRPHYRGRPVDAEGLAALAVEENASALVRELIQHAVPNHAARFHCAHRHCPPDRCARLQAFDSLPAAVDEAGRLAAEAGRPFSAADRDRALRLAVLLTARPEARTATIRKITPLPAALAALPGPAHLAAAATAAAVGPAADLLRRADRDTFRRRWPALRRAALTVDPGTVRVRAAVVAADLLSVHAARQPGAGRGRARRAWRDILRDARPNGAGAAGVLRALPRRLLGGAVLTFTLALWLWSGTTLRIANDLSAGSTDGNLLGARFATAAETASRQLPPVLGAALAAALAVALFPGRVGRRILLLAHAGALVVGTGGWGPPMTVLRTPPWLADRVQVFGSGAGHWSGWVIVAAIPLTVSLSRRVVVPQLAAAHRTSHGGHQAPTAGTPARWRHGRREQAAFALAATLALTALLWAAVELRLAVHLPPPGPRPDGAAYQADFLPLLAACSALAALASAAAARRAFSWLAAGTLLLGAWPPPLGPLEAARIPVLAPWFRALADTWGQQTFWAALLLALPFACYAGRFALRRTCG</sequence>
<evidence type="ECO:0000259" key="8">
    <source>
        <dbReference type="PROSITE" id="PS50011"/>
    </source>
</evidence>
<evidence type="ECO:0000256" key="2">
    <source>
        <dbReference type="ARBA" id="ARBA00022679"/>
    </source>
</evidence>
<evidence type="ECO:0000313" key="10">
    <source>
        <dbReference type="Proteomes" id="UP001500897"/>
    </source>
</evidence>
<dbReference type="EC" id="2.7.11.1" evidence="1"/>
<keyword evidence="7" id="KW-0812">Transmembrane</keyword>
<feature type="transmembrane region" description="Helical" evidence="7">
    <location>
        <begin position="788"/>
        <end position="806"/>
    </location>
</feature>
<dbReference type="SUPFAM" id="SSF56112">
    <property type="entry name" value="Protein kinase-like (PK-like)"/>
    <property type="match status" value="1"/>
</dbReference>
<feature type="transmembrane region" description="Helical" evidence="7">
    <location>
        <begin position="845"/>
        <end position="863"/>
    </location>
</feature>
<dbReference type="Gene3D" id="3.30.200.20">
    <property type="entry name" value="Phosphorylase Kinase, domain 1"/>
    <property type="match status" value="1"/>
</dbReference>
<keyword evidence="10" id="KW-1185">Reference proteome</keyword>
<dbReference type="EMBL" id="BAAANS010000052">
    <property type="protein sequence ID" value="GAA2115602.1"/>
    <property type="molecule type" value="Genomic_DNA"/>
</dbReference>
<name>A0ABP5JBL2_9ACTN</name>
<dbReference type="Proteomes" id="UP001500897">
    <property type="component" value="Unassembled WGS sequence"/>
</dbReference>
<dbReference type="PANTHER" id="PTHR43671">
    <property type="entry name" value="SERINE/THREONINE-PROTEIN KINASE NEK"/>
    <property type="match status" value="1"/>
</dbReference>
<dbReference type="RefSeq" id="WP_344556727.1">
    <property type="nucleotide sequence ID" value="NZ_BAAANS010000052.1"/>
</dbReference>
<evidence type="ECO:0000256" key="6">
    <source>
        <dbReference type="SAM" id="MobiDB-lite"/>
    </source>
</evidence>
<dbReference type="SMART" id="SM00220">
    <property type="entry name" value="S_TKc"/>
    <property type="match status" value="1"/>
</dbReference>
<dbReference type="PANTHER" id="PTHR43671:SF13">
    <property type="entry name" value="SERINE_THREONINE-PROTEIN KINASE NEK2"/>
    <property type="match status" value="1"/>
</dbReference>
<gene>
    <name evidence="9" type="ORF">GCM10009759_60640</name>
</gene>
<organism evidence="9 10">
    <name type="scientific">Kitasatospora saccharophila</name>
    <dbReference type="NCBI Taxonomy" id="407973"/>
    <lineage>
        <taxon>Bacteria</taxon>
        <taxon>Bacillati</taxon>
        <taxon>Actinomycetota</taxon>
        <taxon>Actinomycetes</taxon>
        <taxon>Kitasatosporales</taxon>
        <taxon>Streptomycetaceae</taxon>
        <taxon>Kitasatospora</taxon>
    </lineage>
</organism>
<evidence type="ECO:0000256" key="4">
    <source>
        <dbReference type="ARBA" id="ARBA00022777"/>
    </source>
</evidence>
<keyword evidence="5" id="KW-0067">ATP-binding</keyword>
<evidence type="ECO:0000256" key="5">
    <source>
        <dbReference type="ARBA" id="ARBA00022840"/>
    </source>
</evidence>
<evidence type="ECO:0000256" key="1">
    <source>
        <dbReference type="ARBA" id="ARBA00012513"/>
    </source>
</evidence>
<feature type="transmembrane region" description="Helical" evidence="7">
    <location>
        <begin position="748"/>
        <end position="768"/>
    </location>
</feature>
<feature type="region of interest" description="Disordered" evidence="6">
    <location>
        <begin position="1"/>
        <end position="76"/>
    </location>
</feature>
<dbReference type="InterPro" id="IPR000719">
    <property type="entry name" value="Prot_kinase_dom"/>
</dbReference>
<protein>
    <recommendedName>
        <fullName evidence="1">non-specific serine/threonine protein kinase</fullName>
        <ecNumber evidence="1">2.7.11.1</ecNumber>
    </recommendedName>
</protein>